<dbReference type="PANTHER" id="PTHR24148">
    <property type="entry name" value="ANKYRIN REPEAT DOMAIN-CONTAINING PROTEIN 39 HOMOLOG-RELATED"/>
    <property type="match status" value="1"/>
</dbReference>
<name>A0ABR1RS98_9PEZI</name>
<evidence type="ECO:0000313" key="2">
    <source>
        <dbReference type="EMBL" id="KAK8017088.1"/>
    </source>
</evidence>
<dbReference type="InterPro" id="IPR010730">
    <property type="entry name" value="HET"/>
</dbReference>
<protein>
    <recommendedName>
        <fullName evidence="1">Heterokaryon incompatibility domain-containing protein</fullName>
    </recommendedName>
</protein>
<evidence type="ECO:0000259" key="1">
    <source>
        <dbReference type="Pfam" id="PF06985"/>
    </source>
</evidence>
<accession>A0ABR1RS98</accession>
<dbReference type="Proteomes" id="UP001444661">
    <property type="component" value="Unassembled WGS sequence"/>
</dbReference>
<dbReference type="InterPro" id="IPR052895">
    <property type="entry name" value="HetReg/Transcr_Mod"/>
</dbReference>
<gene>
    <name evidence="2" type="ORF">PG993_015277</name>
</gene>
<evidence type="ECO:0000313" key="3">
    <source>
        <dbReference type="Proteomes" id="UP001444661"/>
    </source>
</evidence>
<sequence length="263" mass="29497">MLCINQGDEKERGHQVSMMRDIYQSASRVVAWLGPETDGSSQVMQTYRLSSRLGSSMRHEEQILLSRHYWTRIWIVQEICVARKVLFLCGEEAASLPFFLEYDPETKGTENSDVSIYQNSIGRLTVTNFQVLAVYNLAAIRAKFQNKGASLGSLLTPCSQRAATDPRDRVFALLGLADDEAAKEVVPDYSLSPCSVYCSAIRAMFKKLSKTITPHTTEGAKTREVANKCRHDALEEDNSSRVDCDGIECDAWWCCLDIALYDS</sequence>
<dbReference type="PANTHER" id="PTHR24148:SF73">
    <property type="entry name" value="HET DOMAIN PROTEIN (AFU_ORTHOLOGUE AFUA_8G01020)"/>
    <property type="match status" value="1"/>
</dbReference>
<feature type="domain" description="Heterokaryon incompatibility" evidence="1">
    <location>
        <begin position="2"/>
        <end position="78"/>
    </location>
</feature>
<keyword evidence="3" id="KW-1185">Reference proteome</keyword>
<dbReference type="EMBL" id="JAQQWK010000014">
    <property type="protein sequence ID" value="KAK8017088.1"/>
    <property type="molecule type" value="Genomic_DNA"/>
</dbReference>
<reference evidence="2 3" key="1">
    <citation type="submission" date="2023-01" db="EMBL/GenBank/DDBJ databases">
        <title>Analysis of 21 Apiospora genomes using comparative genomics revels a genus with tremendous synthesis potential of carbohydrate active enzymes and secondary metabolites.</title>
        <authorList>
            <person name="Sorensen T."/>
        </authorList>
    </citation>
    <scope>NUCLEOTIDE SEQUENCE [LARGE SCALE GENOMIC DNA]</scope>
    <source>
        <strain evidence="2 3">CBS 33761</strain>
    </source>
</reference>
<comment type="caution">
    <text evidence="2">The sequence shown here is derived from an EMBL/GenBank/DDBJ whole genome shotgun (WGS) entry which is preliminary data.</text>
</comment>
<dbReference type="Pfam" id="PF06985">
    <property type="entry name" value="HET"/>
    <property type="match status" value="1"/>
</dbReference>
<proteinExistence type="predicted"/>
<organism evidence="2 3">
    <name type="scientific">Apiospora rasikravindrae</name>
    <dbReference type="NCBI Taxonomy" id="990691"/>
    <lineage>
        <taxon>Eukaryota</taxon>
        <taxon>Fungi</taxon>
        <taxon>Dikarya</taxon>
        <taxon>Ascomycota</taxon>
        <taxon>Pezizomycotina</taxon>
        <taxon>Sordariomycetes</taxon>
        <taxon>Xylariomycetidae</taxon>
        <taxon>Amphisphaeriales</taxon>
        <taxon>Apiosporaceae</taxon>
        <taxon>Apiospora</taxon>
    </lineage>
</organism>